<feature type="region of interest" description="C-terminal hotdog fold" evidence="9">
    <location>
        <begin position="1139"/>
        <end position="1290"/>
    </location>
</feature>
<dbReference type="InterPro" id="IPR029063">
    <property type="entry name" value="SAM-dependent_MTases_sf"/>
</dbReference>
<dbReference type="InterPro" id="IPR016039">
    <property type="entry name" value="Thiolase-like"/>
</dbReference>
<dbReference type="Proteomes" id="UP001149165">
    <property type="component" value="Unassembled WGS sequence"/>
</dbReference>
<evidence type="ECO:0000313" key="13">
    <source>
        <dbReference type="EMBL" id="KAJ5093639.1"/>
    </source>
</evidence>
<name>A0A9W9F4V5_9EURO</name>
<dbReference type="InterPro" id="IPR056501">
    <property type="entry name" value="NAD-bd_HRPKS_sdrA"/>
</dbReference>
<keyword evidence="3" id="KW-0489">Methyltransferase</keyword>
<dbReference type="SMART" id="SM00826">
    <property type="entry name" value="PKS_DH"/>
    <property type="match status" value="1"/>
</dbReference>
<dbReference type="InterPro" id="IPR013217">
    <property type="entry name" value="Methyltransf_12"/>
</dbReference>
<dbReference type="InterPro" id="IPR020807">
    <property type="entry name" value="PKS_DH"/>
</dbReference>
<dbReference type="Pfam" id="PF08659">
    <property type="entry name" value="KR"/>
    <property type="match status" value="1"/>
</dbReference>
<dbReference type="SUPFAM" id="SSF55048">
    <property type="entry name" value="Probable ACP-binding domain of malonyl-CoA ACP transacylase"/>
    <property type="match status" value="1"/>
</dbReference>
<evidence type="ECO:0000256" key="1">
    <source>
        <dbReference type="ARBA" id="ARBA00022450"/>
    </source>
</evidence>
<evidence type="ECO:0000259" key="12">
    <source>
        <dbReference type="PROSITE" id="PS52019"/>
    </source>
</evidence>
<feature type="active site" description="Proton donor; for dehydratase activity" evidence="9">
    <location>
        <position position="1199"/>
    </location>
</feature>
<organism evidence="13 14">
    <name type="scientific">Penicillium angulare</name>
    <dbReference type="NCBI Taxonomy" id="116970"/>
    <lineage>
        <taxon>Eukaryota</taxon>
        <taxon>Fungi</taxon>
        <taxon>Dikarya</taxon>
        <taxon>Ascomycota</taxon>
        <taxon>Pezizomycotina</taxon>
        <taxon>Eurotiomycetes</taxon>
        <taxon>Eurotiomycetidae</taxon>
        <taxon>Eurotiales</taxon>
        <taxon>Aspergillaceae</taxon>
        <taxon>Penicillium</taxon>
    </lineage>
</organism>
<dbReference type="Pfam" id="PF16197">
    <property type="entry name" value="KAsynt_C_assoc"/>
    <property type="match status" value="1"/>
</dbReference>
<reference evidence="13" key="1">
    <citation type="submission" date="2022-11" db="EMBL/GenBank/DDBJ databases">
        <authorList>
            <person name="Petersen C."/>
        </authorList>
    </citation>
    <scope>NUCLEOTIDE SEQUENCE</scope>
    <source>
        <strain evidence="13">IBT 30069</strain>
    </source>
</reference>
<dbReference type="SUPFAM" id="SSF53335">
    <property type="entry name" value="S-adenosyl-L-methionine-dependent methyltransferases"/>
    <property type="match status" value="1"/>
</dbReference>
<evidence type="ECO:0000256" key="8">
    <source>
        <dbReference type="ARBA" id="ARBA00023315"/>
    </source>
</evidence>
<dbReference type="Gene3D" id="3.40.50.150">
    <property type="entry name" value="Vaccinia Virus protein VP39"/>
    <property type="match status" value="1"/>
</dbReference>
<evidence type="ECO:0000256" key="2">
    <source>
        <dbReference type="ARBA" id="ARBA00022553"/>
    </source>
</evidence>
<dbReference type="InterPro" id="IPR049900">
    <property type="entry name" value="PKS_mFAS_DH"/>
</dbReference>
<dbReference type="PROSITE" id="PS00012">
    <property type="entry name" value="PHOSPHOPANTETHEINE"/>
    <property type="match status" value="1"/>
</dbReference>
<dbReference type="InterPro" id="IPR020843">
    <property type="entry name" value="ER"/>
</dbReference>
<dbReference type="SUPFAM" id="SSF50129">
    <property type="entry name" value="GroES-like"/>
    <property type="match status" value="1"/>
</dbReference>
<dbReference type="PANTHER" id="PTHR43775:SF29">
    <property type="entry name" value="ASPERFURANONE POLYKETIDE SYNTHASE AFOG-RELATED"/>
    <property type="match status" value="1"/>
</dbReference>
<dbReference type="InterPro" id="IPR013968">
    <property type="entry name" value="PKS_KR"/>
</dbReference>
<dbReference type="CDD" id="cd00833">
    <property type="entry name" value="PKS"/>
    <property type="match status" value="1"/>
</dbReference>
<dbReference type="PROSITE" id="PS00606">
    <property type="entry name" value="KS3_1"/>
    <property type="match status" value="1"/>
</dbReference>
<dbReference type="GO" id="GO:0004315">
    <property type="term" value="F:3-oxoacyl-[acyl-carrier-protein] synthase activity"/>
    <property type="evidence" value="ECO:0007669"/>
    <property type="project" value="InterPro"/>
</dbReference>
<protein>
    <submittedName>
        <fullName evidence="13">Polyketide synthase</fullName>
    </submittedName>
</protein>
<dbReference type="SUPFAM" id="SSF47336">
    <property type="entry name" value="ACP-like"/>
    <property type="match status" value="1"/>
</dbReference>
<dbReference type="PROSITE" id="PS52019">
    <property type="entry name" value="PKS_MFAS_DH"/>
    <property type="match status" value="1"/>
</dbReference>
<dbReference type="SUPFAM" id="SSF53901">
    <property type="entry name" value="Thiolase-like"/>
    <property type="match status" value="1"/>
</dbReference>
<dbReference type="InterPro" id="IPR013149">
    <property type="entry name" value="ADH-like_C"/>
</dbReference>
<keyword evidence="5" id="KW-0521">NADP</keyword>
<feature type="domain" description="Carrier" evidence="10">
    <location>
        <begin position="2485"/>
        <end position="2566"/>
    </location>
</feature>
<feature type="domain" description="PKS/mFAS DH" evidence="12">
    <location>
        <begin position="978"/>
        <end position="1290"/>
    </location>
</feature>
<dbReference type="Pfam" id="PF23297">
    <property type="entry name" value="ACP_SdgA_C"/>
    <property type="match status" value="1"/>
</dbReference>
<dbReference type="OrthoDB" id="329835at2759"/>
<gene>
    <name evidence="13" type="ORF">N7456_009500</name>
</gene>
<dbReference type="Pfam" id="PF08242">
    <property type="entry name" value="Methyltransf_12"/>
    <property type="match status" value="1"/>
</dbReference>
<dbReference type="SMART" id="SM00823">
    <property type="entry name" value="PKS_PP"/>
    <property type="match status" value="1"/>
</dbReference>
<dbReference type="GO" id="GO:0030639">
    <property type="term" value="P:polyketide biosynthetic process"/>
    <property type="evidence" value="ECO:0007669"/>
    <property type="project" value="UniProtKB-ARBA"/>
</dbReference>
<dbReference type="GO" id="GO:0031177">
    <property type="term" value="F:phosphopantetheine binding"/>
    <property type="evidence" value="ECO:0007669"/>
    <property type="project" value="InterPro"/>
</dbReference>
<dbReference type="InterPro" id="IPR006162">
    <property type="entry name" value="Ppantetheine_attach_site"/>
</dbReference>
<dbReference type="Pfam" id="PF00107">
    <property type="entry name" value="ADH_zinc_N"/>
    <property type="match status" value="1"/>
</dbReference>
<dbReference type="CDD" id="cd05195">
    <property type="entry name" value="enoyl_red"/>
    <property type="match status" value="1"/>
</dbReference>
<dbReference type="InterPro" id="IPR014030">
    <property type="entry name" value="Ketoacyl_synth_N"/>
</dbReference>
<dbReference type="Gene3D" id="1.10.1200.10">
    <property type="entry name" value="ACP-like"/>
    <property type="match status" value="1"/>
</dbReference>
<comment type="caution">
    <text evidence="13">The sequence shown here is derived from an EMBL/GenBank/DDBJ whole genome shotgun (WGS) entry which is preliminary data.</text>
</comment>
<keyword evidence="1" id="KW-0596">Phosphopantetheine</keyword>
<evidence type="ECO:0000256" key="7">
    <source>
        <dbReference type="ARBA" id="ARBA00023268"/>
    </source>
</evidence>
<dbReference type="GO" id="GO:0032259">
    <property type="term" value="P:methylation"/>
    <property type="evidence" value="ECO:0007669"/>
    <property type="project" value="UniProtKB-KW"/>
</dbReference>
<reference evidence="13" key="2">
    <citation type="journal article" date="2023" name="IMA Fungus">
        <title>Comparative genomic study of the Penicillium genus elucidates a diverse pangenome and 15 lateral gene transfer events.</title>
        <authorList>
            <person name="Petersen C."/>
            <person name="Sorensen T."/>
            <person name="Nielsen M.R."/>
            <person name="Sondergaard T.E."/>
            <person name="Sorensen J.L."/>
            <person name="Fitzpatrick D.A."/>
            <person name="Frisvad J.C."/>
            <person name="Nielsen K.L."/>
        </authorList>
    </citation>
    <scope>NUCLEOTIDE SEQUENCE</scope>
    <source>
        <strain evidence="13">IBT 30069</strain>
    </source>
</reference>
<dbReference type="InterPro" id="IPR018201">
    <property type="entry name" value="Ketoacyl_synth_AS"/>
</dbReference>
<dbReference type="GO" id="GO:1901336">
    <property type="term" value="P:lactone biosynthetic process"/>
    <property type="evidence" value="ECO:0007669"/>
    <property type="project" value="UniProtKB-ARBA"/>
</dbReference>
<feature type="region of interest" description="N-terminal hotdog fold" evidence="9">
    <location>
        <begin position="978"/>
        <end position="1112"/>
    </location>
</feature>
<evidence type="ECO:0000256" key="5">
    <source>
        <dbReference type="ARBA" id="ARBA00022857"/>
    </source>
</evidence>
<dbReference type="SUPFAM" id="SSF51735">
    <property type="entry name" value="NAD(P)-binding Rossmann-fold domains"/>
    <property type="match status" value="2"/>
</dbReference>
<dbReference type="InterPro" id="IPR014043">
    <property type="entry name" value="Acyl_transferase_dom"/>
</dbReference>
<keyword evidence="4" id="KW-0808">Transferase</keyword>
<dbReference type="Pfam" id="PF21089">
    <property type="entry name" value="PKS_DH_N"/>
    <property type="match status" value="1"/>
</dbReference>
<keyword evidence="6" id="KW-0560">Oxidoreductase</keyword>
<dbReference type="InterPro" id="IPR042104">
    <property type="entry name" value="PKS_dehydratase_sf"/>
</dbReference>
<dbReference type="InterPro" id="IPR057326">
    <property type="entry name" value="KR_dom"/>
</dbReference>
<dbReference type="Pfam" id="PF23114">
    <property type="entry name" value="NAD-bd_HRPKS_sdrA"/>
    <property type="match status" value="1"/>
</dbReference>
<evidence type="ECO:0000259" key="11">
    <source>
        <dbReference type="PROSITE" id="PS52004"/>
    </source>
</evidence>
<dbReference type="SMART" id="SM00822">
    <property type="entry name" value="PKS_KR"/>
    <property type="match status" value="1"/>
</dbReference>
<dbReference type="InterPro" id="IPR036291">
    <property type="entry name" value="NAD(P)-bd_dom_sf"/>
</dbReference>
<dbReference type="GO" id="GO:0016491">
    <property type="term" value="F:oxidoreductase activity"/>
    <property type="evidence" value="ECO:0007669"/>
    <property type="project" value="UniProtKB-KW"/>
</dbReference>
<dbReference type="InterPro" id="IPR016036">
    <property type="entry name" value="Malonyl_transacylase_ACP-bd"/>
</dbReference>
<dbReference type="InterPro" id="IPR049551">
    <property type="entry name" value="PKS_DH_C"/>
</dbReference>
<evidence type="ECO:0000313" key="14">
    <source>
        <dbReference type="Proteomes" id="UP001149165"/>
    </source>
</evidence>
<dbReference type="GO" id="GO:0006633">
    <property type="term" value="P:fatty acid biosynthetic process"/>
    <property type="evidence" value="ECO:0007669"/>
    <property type="project" value="InterPro"/>
</dbReference>
<feature type="active site" description="Proton acceptor; for dehydratase activity" evidence="9">
    <location>
        <position position="1010"/>
    </location>
</feature>
<dbReference type="PROSITE" id="PS50075">
    <property type="entry name" value="CARRIER"/>
    <property type="match status" value="1"/>
</dbReference>
<dbReference type="Pfam" id="PF00109">
    <property type="entry name" value="ketoacyl-synt"/>
    <property type="match status" value="1"/>
</dbReference>
<dbReference type="Pfam" id="PF00698">
    <property type="entry name" value="Acyl_transf_1"/>
    <property type="match status" value="1"/>
</dbReference>
<dbReference type="InterPro" id="IPR049552">
    <property type="entry name" value="PKS_DH_N"/>
</dbReference>
<dbReference type="SMART" id="SM00827">
    <property type="entry name" value="PKS_AT"/>
    <property type="match status" value="1"/>
</dbReference>
<evidence type="ECO:0000256" key="6">
    <source>
        <dbReference type="ARBA" id="ARBA00023002"/>
    </source>
</evidence>
<evidence type="ECO:0000256" key="4">
    <source>
        <dbReference type="ARBA" id="ARBA00022679"/>
    </source>
</evidence>
<feature type="domain" description="Ketosynthase family 3 (KS3)" evidence="11">
    <location>
        <begin position="16"/>
        <end position="439"/>
    </location>
</feature>
<dbReference type="Gene3D" id="3.40.50.720">
    <property type="entry name" value="NAD(P)-binding Rossmann-like Domain"/>
    <property type="match status" value="1"/>
</dbReference>
<keyword evidence="7" id="KW-0511">Multifunctional enzyme</keyword>
<dbReference type="Gene3D" id="3.90.180.10">
    <property type="entry name" value="Medium-chain alcohol dehydrogenases, catalytic domain"/>
    <property type="match status" value="1"/>
</dbReference>
<sequence>MPEATSTSDAPSSPLADGIAIVGYSFRLPQDVDNDDSLWEALESRRNLRTDWPESRINPESFTKNASTKIPAHGGHFLHESLGAFDAPFFSLTAQEAASMDPMQRWTLEESYRAFENAGIPVENLRGSSTAVFSASMLEDKARMVAMDPENTERTAVTGSTVACIIPNRVSWYFDLRGPSMHVNTACSSSLSAIDMACKMLQSGDASCALVTASNICLDPSIFQMLSNQNFLSPDGLCYSFDHRANGYARGEGVIAFVLKPIAAAVQSGDMIRAVIRSTASNQDGHSPVLTQPSLQAQEALIRHVYKRANLSFNETRYVEAHGTGTPVGDPIEAKAIGRVFRKYRSLQSPLYIGSIKANIGHLEGASGLASLIKAILILEKGIIPPQALMEEVNPAIDAEFFAIEIPKEKISWPSSGLRRVSVNSFGFGGSNTHVILDDALHYLESHELIGNHCTFPQPGDMTQATSMECNSLKNGHSSVENIIPALTDMEFSKLQNSIPQLLVWTASDKRAAERIVTQYKSLLSEGKFSEANTLRRLAFTLSDHRSKMLWRSFAMVQAPNEGQIDWTIQPIKPVRSSNQPGLAFIFTGQGAQYVGMGLELIQYHVFANSLRRMDQHFSDFGCSWSIFDELRNADKIDLPEYSQPLLTALQIALVDLLNSFGIVPKAVVGHSSGEIAAAYAIGALSLSSACRVAYFRGKLTDRLRAAISGSPGAMLAINIEEGQVESYFTKSQLDTQSQVTIACVNSPSNCTLSGPEEVINEIKSQADIDGIFSQKVNTGVAYHSPAMNAISDEYNSLTGLLECSNSSERAKPGSIPMVSSVTGQVVSPKTLAKAQYWVDNLVSPVRFSDAVQNLTQKTSTLRAGIGSITDLVEIGPHSALRRPVRDTIQQPGNQHKDHRYHASLQKGHSSVESVMNLAGQLFCVGYQLSISTVNHHSVTTPPLFLTNCPSYPFDRSNNYWKESRISRDFRLRESVHGETLGVPVSDWNPIEPRWRNFLSVETTPWLAQHKISDTVIYPAAGILLLAMEAARQTVTSDDIISGYLVKEIDFLSPIVIAETWEERTETQVCLRRTDRKTAHNVPEFDIAIFSYYRGKWTKCCKAVIQIEINDLSSLGRSGRLQAESHVSNEIKEAKKLCTRPLDSYVVYNDASSYGLQYGEMFQQLQDMSWDGEKRFTAALDVAQKKFQTRSLVHPAVLDTLFQVLVLSADHKRVGRIPVRLVDAWFSSSGWQHPECGSIGLLGKSDRNSSNLNASRGNSEGSAYAVDENGQILCHIKSASLATVTKNVEEQKKLIHRIEWKPQLSMLEPKQWARLTHPTSEDGATMARNFAKLRYVLDIAVIHTVKKVSQTDVPKNLSRHFEWLQRHFQNLPLQQRLEGEATNDLQLEAKLCEVDSVLPDWKVYTACARDLTKIMTGEINPLELIFNSDLADLFYAALFKNICTDGRLQRVLDLASHSDPAMKILEVGAGTGGMTRHVISALNERDSRTGTASFSEYTYTDVSPMFLDRGRSRWSDLEAEGRMKFQTFDMNRSFESQGFVPASYDLIIAGSVLHATPDLEAAIQNVRKALKPGGHLILLEAIKPNDVITNFMAGLVPGWWVAREKWRPHSPAITEIMWHHYLRNNGFSGNDLVIKDYENEDSQFVSIILTTAVEDTPEVHETSSTISNITLLVDAEQTEQLEMAKRVRDHLGLRNNATINILPFDETKLQQPQVVPASQIVFVSLVEFHKPLLAKLTEDGFAALRVLTEISRKLLWITAYAPDDLLAPEYGVAQGFFRTLRGEQPNNQFVNLSVDGESDLDVVVNGIRRVLEASFGSSQSDELEYVMRDGILMTGRVTENPTGNKALHQALSSQVQKIHWGEAGPLELSLSDKEVDNSVQFVQDTTYQTPVAHGEIEIEAKAWSLSRTNTNDGIFSDSCAGLVTRVGPGCDESIQLGDRVYMFTVNSLRKYPRAHQTAVVKLPESVSLETASFVIGPKITASYALIEIARIEEGDKVLIHSAASEVGMMAVRLAQQRGADVYATSASVRQTELLLDLLKIPANHVFSSRDRQFAADVSHATDGAGVDVVLSPLVEKNMLNASCECLAPGGRFIVIGHANVTESLTLPPGLLSKNITFSIIDLARLPKVLKRLIQGAFISLIEMKIQAPQPKILYSISQAEDAFRLLQSEAMLDRVIISAEPGDVIMELTQAHVSQCLDHSASYLVAGGFGGLGLAIIEWMVERGAKYLIILSRSGAKSRAAIETVTRLVARGVKILSPRCDLSSEASLAEVLEESAQTMPPIKGCINAAMVLQDGIFQENMSFEKWEITLRSKVETSWNLHRLLPRGLDFFILLSSLAGPVGMMGSSNYAGACSFQDELARYRVGLGEAALSIDIGWMRDIGIIAENKAYQRQRQDAGDFRPIEGSELLALLDVYLNRRIPQQSPDDTQVLLGLLTPADHLLEGNTPPSMLERPLFSSYTYLPNSGTIDPYSSTKNYSSRFRQSPDAGERVQIVLEALSTKLARTMSISVEDVEPSKPLSKYGVDSLMSVDLRNWIGKEFGATVAVFDIMGEEPLASIADLVVSKSIL</sequence>
<dbReference type="InterPro" id="IPR016035">
    <property type="entry name" value="Acyl_Trfase/lysoPLipase"/>
</dbReference>
<proteinExistence type="predicted"/>
<evidence type="ECO:0000259" key="10">
    <source>
        <dbReference type="PROSITE" id="PS50075"/>
    </source>
</evidence>
<dbReference type="GO" id="GO:0004312">
    <property type="term" value="F:fatty acid synthase activity"/>
    <property type="evidence" value="ECO:0007669"/>
    <property type="project" value="TreeGrafter"/>
</dbReference>
<dbReference type="InterPro" id="IPR009081">
    <property type="entry name" value="PP-bd_ACP"/>
</dbReference>
<accession>A0A9W9F4V5</accession>
<dbReference type="InterPro" id="IPR001227">
    <property type="entry name" value="Ac_transferase_dom_sf"/>
</dbReference>
<dbReference type="Gene3D" id="3.10.129.110">
    <property type="entry name" value="Polyketide synthase dehydratase"/>
    <property type="match status" value="1"/>
</dbReference>
<dbReference type="GO" id="GO:0008168">
    <property type="term" value="F:methyltransferase activity"/>
    <property type="evidence" value="ECO:0007669"/>
    <property type="project" value="UniProtKB-KW"/>
</dbReference>
<dbReference type="SUPFAM" id="SSF52151">
    <property type="entry name" value="FabD/lysophospholipase-like"/>
    <property type="match status" value="1"/>
</dbReference>
<keyword evidence="2" id="KW-0597">Phosphoprotein</keyword>
<dbReference type="CDD" id="cd02440">
    <property type="entry name" value="AdoMet_MTases"/>
    <property type="match status" value="1"/>
</dbReference>
<dbReference type="Pfam" id="PF14765">
    <property type="entry name" value="PS-DH"/>
    <property type="match status" value="1"/>
</dbReference>
<keyword evidence="14" id="KW-1185">Reference proteome</keyword>
<dbReference type="InterPro" id="IPR020841">
    <property type="entry name" value="PKS_Beta-ketoAc_synthase_dom"/>
</dbReference>
<dbReference type="SMART" id="SM00825">
    <property type="entry name" value="PKS_KS"/>
    <property type="match status" value="1"/>
</dbReference>
<dbReference type="InterPro" id="IPR050091">
    <property type="entry name" value="PKS_NRPS_Biosynth_Enz"/>
</dbReference>
<dbReference type="InterPro" id="IPR014031">
    <property type="entry name" value="Ketoacyl_synth_C"/>
</dbReference>
<dbReference type="Gene3D" id="3.40.366.10">
    <property type="entry name" value="Malonyl-Coenzyme A Acyl Carrier Protein, domain 2"/>
    <property type="match status" value="1"/>
</dbReference>
<dbReference type="PROSITE" id="PS52004">
    <property type="entry name" value="KS3_2"/>
    <property type="match status" value="1"/>
</dbReference>
<dbReference type="Gene3D" id="3.40.47.10">
    <property type="match status" value="1"/>
</dbReference>
<keyword evidence="8" id="KW-0012">Acyltransferase</keyword>
<dbReference type="Pfam" id="PF02801">
    <property type="entry name" value="Ketoacyl-synt_C"/>
    <property type="match status" value="1"/>
</dbReference>
<dbReference type="InterPro" id="IPR032821">
    <property type="entry name" value="PKS_assoc"/>
</dbReference>
<evidence type="ECO:0000256" key="3">
    <source>
        <dbReference type="ARBA" id="ARBA00022603"/>
    </source>
</evidence>
<dbReference type="InterPro" id="IPR036736">
    <property type="entry name" value="ACP-like_sf"/>
</dbReference>
<evidence type="ECO:0000256" key="9">
    <source>
        <dbReference type="PROSITE-ProRule" id="PRU01363"/>
    </source>
</evidence>
<dbReference type="SMART" id="SM00829">
    <property type="entry name" value="PKS_ER"/>
    <property type="match status" value="1"/>
</dbReference>
<dbReference type="InterPro" id="IPR020806">
    <property type="entry name" value="PKS_PP-bd"/>
</dbReference>
<dbReference type="PANTHER" id="PTHR43775">
    <property type="entry name" value="FATTY ACID SYNTHASE"/>
    <property type="match status" value="1"/>
</dbReference>
<dbReference type="InterPro" id="IPR011032">
    <property type="entry name" value="GroES-like_sf"/>
</dbReference>
<dbReference type="EMBL" id="JAPQKH010000006">
    <property type="protein sequence ID" value="KAJ5093639.1"/>
    <property type="molecule type" value="Genomic_DNA"/>
</dbReference>